<reference evidence="2 3" key="1">
    <citation type="submission" date="2018-04" db="EMBL/GenBank/DDBJ databases">
        <title>Genomic Encyclopedia of Type Strains, Phase IV (KMG-IV): sequencing the most valuable type-strain genomes for metagenomic binning, comparative biology and taxonomic classification.</title>
        <authorList>
            <person name="Goeker M."/>
        </authorList>
    </citation>
    <scope>NUCLEOTIDE SEQUENCE [LARGE SCALE GENOMIC DNA]</scope>
    <source>
        <strain evidence="2 3">DSM 14823</strain>
    </source>
</reference>
<evidence type="ECO:0000256" key="1">
    <source>
        <dbReference type="SAM" id="Phobius"/>
    </source>
</evidence>
<keyword evidence="1" id="KW-0472">Membrane</keyword>
<evidence type="ECO:0000313" key="2">
    <source>
        <dbReference type="EMBL" id="PVY45990.1"/>
    </source>
</evidence>
<dbReference type="GeneID" id="99806164"/>
<dbReference type="RefSeq" id="WP_420882993.1">
    <property type="nucleotide sequence ID" value="NZ_QEKH01000001.1"/>
</dbReference>
<comment type="caution">
    <text evidence="2">The sequence shown here is derived from an EMBL/GenBank/DDBJ whole genome shotgun (WGS) entry which is preliminary data.</text>
</comment>
<dbReference type="PANTHER" id="PTHR30093">
    <property type="entry name" value="GENERAL SECRETION PATHWAY PROTEIN G"/>
    <property type="match status" value="1"/>
</dbReference>
<feature type="transmembrane region" description="Helical" evidence="1">
    <location>
        <begin position="224"/>
        <end position="247"/>
    </location>
</feature>
<organism evidence="2 3">
    <name type="scientific">Victivallis vadensis</name>
    <dbReference type="NCBI Taxonomy" id="172901"/>
    <lineage>
        <taxon>Bacteria</taxon>
        <taxon>Pseudomonadati</taxon>
        <taxon>Lentisphaerota</taxon>
        <taxon>Lentisphaeria</taxon>
        <taxon>Victivallales</taxon>
        <taxon>Victivallaceae</taxon>
        <taxon>Victivallis</taxon>
    </lineage>
</organism>
<dbReference type="InterPro" id="IPR012902">
    <property type="entry name" value="N_methyl_site"/>
</dbReference>
<keyword evidence="1" id="KW-0812">Transmembrane</keyword>
<dbReference type="EMBL" id="QEKH01000001">
    <property type="protein sequence ID" value="PVY45990.1"/>
    <property type="molecule type" value="Genomic_DNA"/>
</dbReference>
<dbReference type="AlphaFoldDB" id="A0A2U1BBF2"/>
<sequence length="450" mass="48846">MKPQLFTMIEFLVIETCQIYNFLSYTALRKREAARCRCRVTGCASSLRSSYLSRWRALLPRPLVLSSAPALREREAARCRCRVTGCASSLRSSYLSRWGALLPRPHVLSSAPALREREGFGGEKAATSVASLPVPADPHISLISRKLSRLCQCSASGKSEQKREVAFPQKSGKTTSRYCGSSSHRRPTVLPHCTAPYPAPAPCRTQGARGAADTPPAFRHVRPFTLIELLVVIAIIAILAAMLLPALNKAREKAYTSGCISNQRQINTGIALYVNDFDDVLPATCSTIRNSAIDNRSISEALGGVITNGGLGLVAAGGYLGTPLSYGVRVYGRNRPKVLKCGSKPADGWASNAMNFTDYIYHRDSANFTSEASIPHFNKKYSRLKSEVLVFCISGDRLLRNGVTVGFAAPLHGNGITISRANGSASWAALSTYRPGTTYLKRLTLLDEAE</sequence>
<dbReference type="Proteomes" id="UP000245959">
    <property type="component" value="Unassembled WGS sequence"/>
</dbReference>
<dbReference type="PANTHER" id="PTHR30093:SF2">
    <property type="entry name" value="TYPE II SECRETION SYSTEM PROTEIN H"/>
    <property type="match status" value="1"/>
</dbReference>
<name>A0A2U1BBF2_9BACT</name>
<protein>
    <submittedName>
        <fullName evidence="2">Prepilin-type N-terminal cleavage/methylation domain-containing protein</fullName>
    </submittedName>
</protein>
<accession>A0A2U1BBF2</accession>
<keyword evidence="1" id="KW-1133">Transmembrane helix</keyword>
<proteinExistence type="predicted"/>
<evidence type="ECO:0000313" key="3">
    <source>
        <dbReference type="Proteomes" id="UP000245959"/>
    </source>
</evidence>
<dbReference type="InterPro" id="IPR045584">
    <property type="entry name" value="Pilin-like"/>
</dbReference>
<keyword evidence="3" id="KW-1185">Reference proteome</keyword>
<gene>
    <name evidence="2" type="ORF">C8D82_101188</name>
</gene>
<dbReference type="SUPFAM" id="SSF54523">
    <property type="entry name" value="Pili subunits"/>
    <property type="match status" value="1"/>
</dbReference>
<dbReference type="NCBIfam" id="TIGR02532">
    <property type="entry name" value="IV_pilin_GFxxxE"/>
    <property type="match status" value="1"/>
</dbReference>
<dbReference type="Gene3D" id="3.30.700.10">
    <property type="entry name" value="Glycoprotein, Type 4 Pilin"/>
    <property type="match status" value="1"/>
</dbReference>